<reference evidence="2" key="1">
    <citation type="journal article" date="2019" name="PLoS Negl. Trop. Dis.">
        <title>Revisiting the worldwide diversity of Leptospira species in the environment.</title>
        <authorList>
            <person name="Vincent A.T."/>
            <person name="Schiettekatte O."/>
            <person name="Bourhy P."/>
            <person name="Veyrier F.J."/>
            <person name="Picardeau M."/>
        </authorList>
    </citation>
    <scope>NUCLEOTIDE SEQUENCE [LARGE SCALE GENOMIC DNA]</scope>
    <source>
        <strain evidence="2">SCS5</strain>
    </source>
</reference>
<dbReference type="OrthoDB" id="329589at2"/>
<dbReference type="RefSeq" id="WP_135813406.1">
    <property type="nucleotide sequence ID" value="NZ_RQEV01000010.1"/>
</dbReference>
<proteinExistence type="predicted"/>
<evidence type="ECO:0000313" key="3">
    <source>
        <dbReference type="Proteomes" id="UP000297855"/>
    </source>
</evidence>
<organism evidence="2 3">
    <name type="scientific">Leptospira fluminis</name>
    <dbReference type="NCBI Taxonomy" id="2484979"/>
    <lineage>
        <taxon>Bacteria</taxon>
        <taxon>Pseudomonadati</taxon>
        <taxon>Spirochaetota</taxon>
        <taxon>Spirochaetia</taxon>
        <taxon>Leptospirales</taxon>
        <taxon>Leptospiraceae</taxon>
        <taxon>Leptospira</taxon>
    </lineage>
</organism>
<evidence type="ECO:0000313" key="2">
    <source>
        <dbReference type="EMBL" id="TGK18733.1"/>
    </source>
</evidence>
<dbReference type="Proteomes" id="UP000297855">
    <property type="component" value="Unassembled WGS sequence"/>
</dbReference>
<dbReference type="AlphaFoldDB" id="A0A4R9GP76"/>
<comment type="caution">
    <text evidence="2">The sequence shown here is derived from an EMBL/GenBank/DDBJ whole genome shotgun (WGS) entry which is preliminary data.</text>
</comment>
<protein>
    <submittedName>
        <fullName evidence="2">Uncharacterized protein</fullName>
    </submittedName>
</protein>
<accession>A0A4R9GP76</accession>
<evidence type="ECO:0000256" key="1">
    <source>
        <dbReference type="SAM" id="MobiDB-lite"/>
    </source>
</evidence>
<keyword evidence="3" id="KW-1185">Reference proteome</keyword>
<feature type="region of interest" description="Disordered" evidence="1">
    <location>
        <begin position="93"/>
        <end position="116"/>
    </location>
</feature>
<dbReference type="EMBL" id="RQEV01000010">
    <property type="protein sequence ID" value="TGK18733.1"/>
    <property type="molecule type" value="Genomic_DNA"/>
</dbReference>
<sequence length="183" mass="19804">MTGIKERGSDHLRSRIFILLVLCNLCCVGEYYQDLVDKTKGNKITRQDAEKLLTTDLIALQQRCPQFGTSGYNWMSSYLFMLLSNPCPSTSGNSSGSSKSNKSSSSSSGNSGQGNSSLTGCADYNYLDRGEVTTCRMLLQGDPCAPASCSYCNEPTATANYRFAAFAECGSAFKSSFVFPAFL</sequence>
<gene>
    <name evidence="2" type="ORF">EHO61_09755</name>
</gene>
<name>A0A4R9GP76_9LEPT</name>